<reference evidence="1 2" key="1">
    <citation type="submission" date="2016-10" db="EMBL/GenBank/DDBJ databases">
        <authorList>
            <person name="de Groot N.N."/>
        </authorList>
    </citation>
    <scope>NUCLEOTIDE SEQUENCE [LARGE SCALE GENOMIC DNA]</scope>
    <source>
        <strain evidence="1 2">CGMCC 4.2022</strain>
    </source>
</reference>
<dbReference type="OrthoDB" id="4225364at2"/>
<dbReference type="Proteomes" id="UP000199341">
    <property type="component" value="Unassembled WGS sequence"/>
</dbReference>
<name>A0A1G9VW81_9ACTN</name>
<dbReference type="RefSeq" id="WP_143031607.1">
    <property type="nucleotide sequence ID" value="NZ_FNIE01000001.1"/>
</dbReference>
<keyword evidence="2" id="KW-1185">Reference proteome</keyword>
<evidence type="ECO:0000313" key="2">
    <source>
        <dbReference type="Proteomes" id="UP000199341"/>
    </source>
</evidence>
<gene>
    <name evidence="1" type="ORF">SAMN05216259_101418</name>
</gene>
<dbReference type="EMBL" id="FNIE01000001">
    <property type="protein sequence ID" value="SDM76115.1"/>
    <property type="molecule type" value="Genomic_DNA"/>
</dbReference>
<dbReference type="AlphaFoldDB" id="A0A1G9VW81"/>
<protein>
    <submittedName>
        <fullName evidence="1">Uncharacterized protein</fullName>
    </submittedName>
</protein>
<evidence type="ECO:0000313" key="1">
    <source>
        <dbReference type="EMBL" id="SDM76115.1"/>
    </source>
</evidence>
<sequence length="171" mass="19112">MYRRGANKDQVRALLERSYEDLRASFRSSGRPVYRLRRPWIEPCMLAESHTVNGMLQSLTLAHGSWVTDEPHIKVTTWRDLPGQSYVPDHPADLDSTAPEDVHVDIDGTGIPGSLHRHPSGVWLLRVDLGSLHLLGSGRGPLGELSFEPLTDLAQVIAARRTYLASRFPEP</sequence>
<accession>A0A1G9VW81</accession>
<organism evidence="1 2">
    <name type="scientific">Actinacidiphila guanduensis</name>
    <dbReference type="NCBI Taxonomy" id="310781"/>
    <lineage>
        <taxon>Bacteria</taxon>
        <taxon>Bacillati</taxon>
        <taxon>Actinomycetota</taxon>
        <taxon>Actinomycetes</taxon>
        <taxon>Kitasatosporales</taxon>
        <taxon>Streptomycetaceae</taxon>
        <taxon>Actinacidiphila</taxon>
    </lineage>
</organism>
<proteinExistence type="predicted"/>